<reference evidence="1 2" key="1">
    <citation type="submission" date="2020-08" db="EMBL/GenBank/DDBJ databases">
        <title>Genomic Encyclopedia of Type Strains, Phase IV (KMG-IV): sequencing the most valuable type-strain genomes for metagenomic binning, comparative biology and taxonomic classification.</title>
        <authorList>
            <person name="Goeker M."/>
        </authorList>
    </citation>
    <scope>NUCLEOTIDE SEQUENCE [LARGE SCALE GENOMIC DNA]</scope>
    <source>
        <strain evidence="1 2">DSM 17075</strain>
    </source>
</reference>
<proteinExistence type="predicted"/>
<gene>
    <name evidence="1" type="ORF">GGR02_003454</name>
</gene>
<dbReference type="EMBL" id="JACIDE010000040">
    <property type="protein sequence ID" value="MBB4075602.1"/>
    <property type="molecule type" value="Genomic_DNA"/>
</dbReference>
<name>A0A840DVN4_9BACL</name>
<evidence type="ECO:0000313" key="1">
    <source>
        <dbReference type="EMBL" id="MBB4075602.1"/>
    </source>
</evidence>
<keyword evidence="2" id="KW-1185">Reference proteome</keyword>
<dbReference type="Proteomes" id="UP000559598">
    <property type="component" value="Unassembled WGS sequence"/>
</dbReference>
<evidence type="ECO:0000313" key="2">
    <source>
        <dbReference type="Proteomes" id="UP000559598"/>
    </source>
</evidence>
<dbReference type="RefSeq" id="WP_183186073.1">
    <property type="nucleotide sequence ID" value="NZ_BMNP01000041.1"/>
</dbReference>
<sequence length="84" mass="10145">MVMKQKAEKEMETLHYEKKRLIQELWEEEKEKLLFLPTERFEAMHLKGTLLDKYGRLRFDDSFFSVSGGMVQQSVWMKVFPQLT</sequence>
<comment type="caution">
    <text evidence="1">The sequence shown here is derived from an EMBL/GenBank/DDBJ whole genome shotgun (WGS) entry which is preliminary data.</text>
</comment>
<protein>
    <submittedName>
        <fullName evidence="1">Uncharacterized protein</fullName>
    </submittedName>
</protein>
<dbReference type="AlphaFoldDB" id="A0A840DVN4"/>
<accession>A0A840DVN4</accession>
<organism evidence="1 2">
    <name type="scientific">Anoxybacteroides voinovskiense</name>
    <dbReference type="NCBI Taxonomy" id="230470"/>
    <lineage>
        <taxon>Bacteria</taxon>
        <taxon>Bacillati</taxon>
        <taxon>Bacillota</taxon>
        <taxon>Bacilli</taxon>
        <taxon>Bacillales</taxon>
        <taxon>Anoxybacillaceae</taxon>
        <taxon>Anoxybacteroides</taxon>
    </lineage>
</organism>